<sequence length="296" mass="33914">MAKRNLIYRACYRTYRYLRVRYRVLKLGLARFRPFHGNEAHNLVVSLTSFPARIDDVWITIESIFQQTYTPSKVVLVLAEPEFPGRRLPRSVERQIERGLEVLWVQDNTRSYKKLLPVRENYPHSTIVTFDDDIIYEPWRLERLVGKSAQYPGTVIGFRGREVSLSGNTAFRPYMEWELATERSPPDRTLLTGVGGILYPPGVMDHGMLMDIDAATTLAPTADDIWFWAVALQSGVPVRCLGYEDHVTIRLNDMDNSLQKLNCEEGRNDRQLEAVVNTYNLWSKMRAGGAGQDVSG</sequence>
<evidence type="ECO:0000313" key="2">
    <source>
        <dbReference type="Proteomes" id="UP001595798"/>
    </source>
</evidence>
<evidence type="ECO:0008006" key="3">
    <source>
        <dbReference type="Google" id="ProtNLM"/>
    </source>
</evidence>
<name>A0ABV8QDR6_9GAMM</name>
<dbReference type="Proteomes" id="UP001595798">
    <property type="component" value="Unassembled WGS sequence"/>
</dbReference>
<dbReference type="EMBL" id="JBHSDI010000004">
    <property type="protein sequence ID" value="MFC4258084.1"/>
    <property type="molecule type" value="Genomic_DNA"/>
</dbReference>
<reference evidence="2" key="1">
    <citation type="journal article" date="2019" name="Int. J. Syst. Evol. Microbiol.">
        <title>The Global Catalogue of Microorganisms (GCM) 10K type strain sequencing project: providing services to taxonomists for standard genome sequencing and annotation.</title>
        <authorList>
            <consortium name="The Broad Institute Genomics Platform"/>
            <consortium name="The Broad Institute Genome Sequencing Center for Infectious Disease"/>
            <person name="Wu L."/>
            <person name="Ma J."/>
        </authorList>
    </citation>
    <scope>NUCLEOTIDE SEQUENCE [LARGE SCALE GENOMIC DNA]</scope>
    <source>
        <strain evidence="2">CECT 7297</strain>
    </source>
</reference>
<dbReference type="InterPro" id="IPR029044">
    <property type="entry name" value="Nucleotide-diphossugar_trans"/>
</dbReference>
<dbReference type="SUPFAM" id="SSF53448">
    <property type="entry name" value="Nucleotide-diphospho-sugar transferases"/>
    <property type="match status" value="1"/>
</dbReference>
<gene>
    <name evidence="1" type="ORF">ACFOZ5_03445</name>
</gene>
<organism evidence="1 2">
    <name type="scientific">Marinobacter lacisalsi</name>
    <dbReference type="NCBI Taxonomy" id="475979"/>
    <lineage>
        <taxon>Bacteria</taxon>
        <taxon>Pseudomonadati</taxon>
        <taxon>Pseudomonadota</taxon>
        <taxon>Gammaproteobacteria</taxon>
        <taxon>Pseudomonadales</taxon>
        <taxon>Marinobacteraceae</taxon>
        <taxon>Marinobacter</taxon>
    </lineage>
</organism>
<evidence type="ECO:0000313" key="1">
    <source>
        <dbReference type="EMBL" id="MFC4258084.1"/>
    </source>
</evidence>
<dbReference type="RefSeq" id="WP_379885444.1">
    <property type="nucleotide sequence ID" value="NZ_JBHSDI010000004.1"/>
</dbReference>
<proteinExistence type="predicted"/>
<keyword evidence="2" id="KW-1185">Reference proteome</keyword>
<comment type="caution">
    <text evidence="1">The sequence shown here is derived from an EMBL/GenBank/DDBJ whole genome shotgun (WGS) entry which is preliminary data.</text>
</comment>
<protein>
    <recommendedName>
        <fullName evidence="3">Glycosyltransferase</fullName>
    </recommendedName>
</protein>
<accession>A0ABV8QDR6</accession>